<feature type="chain" id="PRO_5007292834" description="Integral membrane protein" evidence="2">
    <location>
        <begin position="31"/>
        <end position="189"/>
    </location>
</feature>
<feature type="transmembrane region" description="Helical" evidence="1">
    <location>
        <begin position="126"/>
        <end position="147"/>
    </location>
</feature>
<evidence type="ECO:0000256" key="2">
    <source>
        <dbReference type="SAM" id="SignalP"/>
    </source>
</evidence>
<keyword evidence="4" id="KW-1185">Reference proteome</keyword>
<dbReference type="EMBL" id="KQ964270">
    <property type="protein sequence ID" value="KXJ86123.1"/>
    <property type="molecule type" value="Genomic_DNA"/>
</dbReference>
<evidence type="ECO:0000313" key="4">
    <source>
        <dbReference type="Proteomes" id="UP000070501"/>
    </source>
</evidence>
<gene>
    <name evidence="3" type="ORF">Micbo1qcDRAFT_209283</name>
</gene>
<dbReference type="InParanoid" id="A0A136IMG5"/>
<keyword evidence="1" id="KW-0812">Transmembrane</keyword>
<feature type="transmembrane region" description="Helical" evidence="1">
    <location>
        <begin position="84"/>
        <end position="106"/>
    </location>
</feature>
<name>A0A136IMG5_9PEZI</name>
<evidence type="ECO:0008006" key="5">
    <source>
        <dbReference type="Google" id="ProtNLM"/>
    </source>
</evidence>
<keyword evidence="1" id="KW-1133">Transmembrane helix</keyword>
<accession>A0A136IMG5</accession>
<feature type="signal peptide" evidence="2">
    <location>
        <begin position="1"/>
        <end position="30"/>
    </location>
</feature>
<keyword evidence="1" id="KW-0472">Membrane</keyword>
<dbReference type="OrthoDB" id="10458179at2759"/>
<keyword evidence="2" id="KW-0732">Signal</keyword>
<proteinExistence type="predicted"/>
<feature type="transmembrane region" description="Helical" evidence="1">
    <location>
        <begin position="49"/>
        <end position="72"/>
    </location>
</feature>
<reference evidence="4" key="1">
    <citation type="submission" date="2016-02" db="EMBL/GenBank/DDBJ databases">
        <title>Draft genome sequence of Microdochium bolleyi, a fungal endophyte of beachgrass.</title>
        <authorList>
            <consortium name="DOE Joint Genome Institute"/>
            <person name="David A.S."/>
            <person name="May G."/>
            <person name="Haridas S."/>
            <person name="Lim J."/>
            <person name="Wang M."/>
            <person name="Labutti K."/>
            <person name="Lipzen A."/>
            <person name="Barry K."/>
            <person name="Grigoriev I.V."/>
        </authorList>
    </citation>
    <scope>NUCLEOTIDE SEQUENCE [LARGE SCALE GENOMIC DNA]</scope>
    <source>
        <strain evidence="4">J235TASD1</strain>
    </source>
</reference>
<evidence type="ECO:0000313" key="3">
    <source>
        <dbReference type="EMBL" id="KXJ86123.1"/>
    </source>
</evidence>
<protein>
    <recommendedName>
        <fullName evidence="5">Integral membrane protein</fullName>
    </recommendedName>
</protein>
<dbReference type="AlphaFoldDB" id="A0A136IMG5"/>
<dbReference type="Proteomes" id="UP000070501">
    <property type="component" value="Unassembled WGS sequence"/>
</dbReference>
<sequence length="189" mass="21122">MAPQGPRTRLPNPWVFLLLVCRFCALAVCAAEIALVHAGKRQWGDTREFYWVNLSLAAIGIAVDCIEIVPLLDPTKKIPRVNPCGIMSGDLFLVLLTIPILCLYTVKPYWGESKTPTPDLQAHDRFVYALFVCMFAVRSCLLLWGCIRTCFWPSNRKPAGKQVSASEAYSMVMEMDARKAKGNLTREGV</sequence>
<organism evidence="3 4">
    <name type="scientific">Microdochium bolleyi</name>
    <dbReference type="NCBI Taxonomy" id="196109"/>
    <lineage>
        <taxon>Eukaryota</taxon>
        <taxon>Fungi</taxon>
        <taxon>Dikarya</taxon>
        <taxon>Ascomycota</taxon>
        <taxon>Pezizomycotina</taxon>
        <taxon>Sordariomycetes</taxon>
        <taxon>Xylariomycetidae</taxon>
        <taxon>Xylariales</taxon>
        <taxon>Microdochiaceae</taxon>
        <taxon>Microdochium</taxon>
    </lineage>
</organism>
<evidence type="ECO:0000256" key="1">
    <source>
        <dbReference type="SAM" id="Phobius"/>
    </source>
</evidence>